<gene>
    <name evidence="2" type="ORF">NQ317_000652</name>
</gene>
<feature type="region of interest" description="Disordered" evidence="1">
    <location>
        <begin position="132"/>
        <end position="171"/>
    </location>
</feature>
<feature type="compositionally biased region" description="Polar residues" evidence="1">
    <location>
        <begin position="132"/>
        <end position="143"/>
    </location>
</feature>
<evidence type="ECO:0000313" key="2">
    <source>
        <dbReference type="EMBL" id="KAJ8974122.1"/>
    </source>
</evidence>
<organism evidence="2 3">
    <name type="scientific">Molorchus minor</name>
    <dbReference type="NCBI Taxonomy" id="1323400"/>
    <lineage>
        <taxon>Eukaryota</taxon>
        <taxon>Metazoa</taxon>
        <taxon>Ecdysozoa</taxon>
        <taxon>Arthropoda</taxon>
        <taxon>Hexapoda</taxon>
        <taxon>Insecta</taxon>
        <taxon>Pterygota</taxon>
        <taxon>Neoptera</taxon>
        <taxon>Endopterygota</taxon>
        <taxon>Coleoptera</taxon>
        <taxon>Polyphaga</taxon>
        <taxon>Cucujiformia</taxon>
        <taxon>Chrysomeloidea</taxon>
        <taxon>Cerambycidae</taxon>
        <taxon>Lamiinae</taxon>
        <taxon>Monochamini</taxon>
        <taxon>Molorchus</taxon>
    </lineage>
</organism>
<evidence type="ECO:0000256" key="1">
    <source>
        <dbReference type="SAM" id="MobiDB-lite"/>
    </source>
</evidence>
<dbReference type="EMBL" id="JAPWTJ010001049">
    <property type="protein sequence ID" value="KAJ8974122.1"/>
    <property type="molecule type" value="Genomic_DNA"/>
</dbReference>
<dbReference type="PANTHER" id="PTHR16065">
    <property type="entry name" value="COILED-COIL DOMAIN CONTAINING 198"/>
    <property type="match status" value="1"/>
</dbReference>
<sequence length="171" mass="18564">MGCSAAKNLAVEPLDGNKAANISNGNGVRKVSIPAKNIPPLEGEDLQAELLESATVNNVQKAPNGLSFEIAFDGDGSEESIIKKHPPKRFQRLEDPPTSPITLNKLQEKLEEAEIRRQQILAQRVQSAKIRNQLKKQASIGSNSEEEDTNHLKVPANGPPTTPNPLDVSYI</sequence>
<proteinExistence type="predicted"/>
<feature type="region of interest" description="Disordered" evidence="1">
    <location>
        <begin position="78"/>
        <end position="101"/>
    </location>
</feature>
<comment type="caution">
    <text evidence="2">The sequence shown here is derived from an EMBL/GenBank/DDBJ whole genome shotgun (WGS) entry which is preliminary data.</text>
</comment>
<dbReference type="InterPro" id="IPR029235">
    <property type="entry name" value="FAME"/>
</dbReference>
<dbReference type="PANTHER" id="PTHR16065:SF2">
    <property type="entry name" value="COILED-COIL DOMAIN CONTAINING 198"/>
    <property type="match status" value="1"/>
</dbReference>
<protein>
    <recommendedName>
        <fullName evidence="4">Stathmin</fullName>
    </recommendedName>
</protein>
<dbReference type="InterPro" id="IPR000956">
    <property type="entry name" value="Stathmin_fam"/>
</dbReference>
<evidence type="ECO:0008006" key="4">
    <source>
        <dbReference type="Google" id="ProtNLM"/>
    </source>
</evidence>
<accession>A0ABQ9J9I6</accession>
<reference evidence="2" key="1">
    <citation type="journal article" date="2023" name="Insect Mol. Biol.">
        <title>Genome sequencing provides insights into the evolution of gene families encoding plant cell wall-degrading enzymes in longhorned beetles.</title>
        <authorList>
            <person name="Shin N.R."/>
            <person name="Okamura Y."/>
            <person name="Kirsch R."/>
            <person name="Pauchet Y."/>
        </authorList>
    </citation>
    <scope>NUCLEOTIDE SEQUENCE</scope>
    <source>
        <strain evidence="2">MMC_N1</strain>
    </source>
</reference>
<name>A0ABQ9J9I6_9CUCU</name>
<evidence type="ECO:0000313" key="3">
    <source>
        <dbReference type="Proteomes" id="UP001162164"/>
    </source>
</evidence>
<keyword evidence="3" id="KW-1185">Reference proteome</keyword>
<dbReference type="Pfam" id="PF00836">
    <property type="entry name" value="Stathmin"/>
    <property type="match status" value="1"/>
</dbReference>
<dbReference type="Proteomes" id="UP001162164">
    <property type="component" value="Unassembled WGS sequence"/>
</dbReference>